<evidence type="ECO:0000256" key="5">
    <source>
        <dbReference type="ARBA" id="ARBA00022592"/>
    </source>
</evidence>
<evidence type="ECO:0000256" key="4">
    <source>
        <dbReference type="ARBA" id="ARBA00022475"/>
    </source>
</evidence>
<evidence type="ECO:0000256" key="8">
    <source>
        <dbReference type="ARBA" id="ARBA00023136"/>
    </source>
</evidence>
<evidence type="ECO:0000256" key="10">
    <source>
        <dbReference type="RuleBase" id="RU363054"/>
    </source>
</evidence>
<dbReference type="InterPro" id="IPR011864">
    <property type="entry name" value="Phosphate_PstC"/>
</dbReference>
<evidence type="ECO:0000256" key="3">
    <source>
        <dbReference type="ARBA" id="ARBA00022448"/>
    </source>
</evidence>
<dbReference type="EMBL" id="JARPTC010000016">
    <property type="protein sequence ID" value="MDO7787803.1"/>
    <property type="molecule type" value="Genomic_DNA"/>
</dbReference>
<comment type="caution">
    <text evidence="12">The sequence shown here is derived from an EMBL/GenBank/DDBJ whole genome shotgun (WGS) entry which is preliminary data.</text>
</comment>
<evidence type="ECO:0000256" key="1">
    <source>
        <dbReference type="ARBA" id="ARBA00004651"/>
    </source>
</evidence>
<dbReference type="PROSITE" id="PS50928">
    <property type="entry name" value="ABC_TM1"/>
    <property type="match status" value="1"/>
</dbReference>
<keyword evidence="5 10" id="KW-0592">Phosphate transport</keyword>
<dbReference type="GO" id="GO:0005886">
    <property type="term" value="C:plasma membrane"/>
    <property type="evidence" value="ECO:0007669"/>
    <property type="project" value="UniProtKB-SubCell"/>
</dbReference>
<name>A0AAW7ZED6_9FIRM</name>
<protein>
    <recommendedName>
        <fullName evidence="10">Phosphate transport system permease protein</fullName>
    </recommendedName>
</protein>
<reference evidence="12" key="1">
    <citation type="journal article" date="2023" name="J. Hazard. Mater.">
        <title>Anaerobic biodegradation of pyrene and benzo[a]pyrene by a new sulfate-reducing Desulforamulus aquiferis strain DSA.</title>
        <authorList>
            <person name="Zhang Z."/>
            <person name="Sun J."/>
            <person name="Gong X."/>
            <person name="Wang C."/>
            <person name="Wang H."/>
        </authorList>
    </citation>
    <scope>NUCLEOTIDE SEQUENCE</scope>
    <source>
        <strain evidence="12">DSA</strain>
    </source>
</reference>
<dbReference type="NCBIfam" id="TIGR02138">
    <property type="entry name" value="phosphate_pstC"/>
    <property type="match status" value="1"/>
</dbReference>
<comment type="subcellular location">
    <subcellularLocation>
        <location evidence="1 9">Cell membrane</location>
        <topology evidence="1 9">Multi-pass membrane protein</topology>
    </subcellularLocation>
</comment>
<sequence>MNNSATHNILQGCVYMPQIKTNKLAIFSTSTLFQLVSLSSALLLLSIFAFMAVQSWPLWQPLSLINFITGTDWQPLSAPPLFGIGTMILSTFWTALGAVFLATPLGFSCAIFLAEFAPVWLASLIRPVLNLLTGIPSVVYGFLGAAVLVKYFEVTFDMASGESLFCASLVLTLMVLPYIVSTAESALRSVPGEYRQVALGLGVSKVYFVLKVLLPMAKRGLLGALILAFGRAAGETMAVLMLAGNTLVLPTSWFSKGEPLPALIALELGTSEVGSLHYQALFGAGLVLLVFVVSVNLLFTLFRRGRRNEVNQP</sequence>
<keyword evidence="6 9" id="KW-0812">Transmembrane</keyword>
<dbReference type="Pfam" id="PF00528">
    <property type="entry name" value="BPD_transp_1"/>
    <property type="match status" value="1"/>
</dbReference>
<dbReference type="PANTHER" id="PTHR30425">
    <property type="entry name" value="PHOSPHATE TRANSPORT SYSTEM PERMEASE PROTEIN PST"/>
    <property type="match status" value="1"/>
</dbReference>
<evidence type="ECO:0000256" key="9">
    <source>
        <dbReference type="RuleBase" id="RU363032"/>
    </source>
</evidence>
<feature type="transmembrane region" description="Helical" evidence="9">
    <location>
        <begin position="131"/>
        <end position="152"/>
    </location>
</feature>
<keyword evidence="8 9" id="KW-0472">Membrane</keyword>
<reference evidence="12" key="2">
    <citation type="submission" date="2023-03" db="EMBL/GenBank/DDBJ databases">
        <authorList>
            <person name="Zhang Z."/>
        </authorList>
    </citation>
    <scope>NUCLEOTIDE SEQUENCE</scope>
    <source>
        <strain evidence="12">DSA</strain>
    </source>
</reference>
<feature type="transmembrane region" description="Helical" evidence="9">
    <location>
        <begin position="221"/>
        <end position="243"/>
    </location>
</feature>
<feature type="transmembrane region" description="Helical" evidence="9">
    <location>
        <begin position="24"/>
        <end position="53"/>
    </location>
</feature>
<gene>
    <name evidence="12" type="primary">pstC</name>
    <name evidence="12" type="ORF">P6N53_11290</name>
</gene>
<keyword evidence="4 10" id="KW-1003">Cell membrane</keyword>
<feature type="domain" description="ABC transmembrane type-1" evidence="11">
    <location>
        <begin position="88"/>
        <end position="299"/>
    </location>
</feature>
<dbReference type="InterPro" id="IPR035906">
    <property type="entry name" value="MetI-like_sf"/>
</dbReference>
<dbReference type="GO" id="GO:0006817">
    <property type="term" value="P:phosphate ion transport"/>
    <property type="evidence" value="ECO:0007669"/>
    <property type="project" value="UniProtKB-KW"/>
</dbReference>
<dbReference type="InterPro" id="IPR051124">
    <property type="entry name" value="Phosphate_Transport_Permease"/>
</dbReference>
<keyword evidence="3 9" id="KW-0813">Transport</keyword>
<organism evidence="12 13">
    <name type="scientific">Desulforamulus aquiferis</name>
    <dbReference type="NCBI Taxonomy" id="1397668"/>
    <lineage>
        <taxon>Bacteria</taxon>
        <taxon>Bacillati</taxon>
        <taxon>Bacillota</taxon>
        <taxon>Clostridia</taxon>
        <taxon>Eubacteriales</taxon>
        <taxon>Peptococcaceae</taxon>
        <taxon>Desulforamulus</taxon>
    </lineage>
</organism>
<comment type="function">
    <text evidence="10">Part of the binding-protein-dependent transport system for phosphate; probably responsible for the translocation of the substrate across the membrane.</text>
</comment>
<comment type="caution">
    <text evidence="10">Lacks conserved residue(s) required for the propagation of feature annotation.</text>
</comment>
<evidence type="ECO:0000313" key="12">
    <source>
        <dbReference type="EMBL" id="MDO7787803.1"/>
    </source>
</evidence>
<dbReference type="Proteomes" id="UP001172911">
    <property type="component" value="Unassembled WGS sequence"/>
</dbReference>
<keyword evidence="13" id="KW-1185">Reference proteome</keyword>
<accession>A0AAW7ZED6</accession>
<evidence type="ECO:0000259" key="11">
    <source>
        <dbReference type="PROSITE" id="PS50928"/>
    </source>
</evidence>
<proteinExistence type="inferred from homology"/>
<evidence type="ECO:0000256" key="6">
    <source>
        <dbReference type="ARBA" id="ARBA00022692"/>
    </source>
</evidence>
<dbReference type="Gene3D" id="1.10.3720.10">
    <property type="entry name" value="MetI-like"/>
    <property type="match status" value="1"/>
</dbReference>
<dbReference type="InterPro" id="IPR000515">
    <property type="entry name" value="MetI-like"/>
</dbReference>
<dbReference type="CDD" id="cd06261">
    <property type="entry name" value="TM_PBP2"/>
    <property type="match status" value="1"/>
</dbReference>
<feature type="transmembrane region" description="Helical" evidence="9">
    <location>
        <begin position="276"/>
        <end position="299"/>
    </location>
</feature>
<dbReference type="PANTHER" id="PTHR30425:SF1">
    <property type="entry name" value="PHOSPHATE TRANSPORT SYSTEM PERMEASE PROTEIN PSTC"/>
    <property type="match status" value="1"/>
</dbReference>
<dbReference type="AlphaFoldDB" id="A0AAW7ZED6"/>
<keyword evidence="7 9" id="KW-1133">Transmembrane helix</keyword>
<comment type="similarity">
    <text evidence="2 10">Belongs to the binding-protein-dependent transport system permease family. CysTW subfamily.</text>
</comment>
<evidence type="ECO:0000256" key="2">
    <source>
        <dbReference type="ARBA" id="ARBA00007069"/>
    </source>
</evidence>
<dbReference type="SUPFAM" id="SSF161098">
    <property type="entry name" value="MetI-like"/>
    <property type="match status" value="1"/>
</dbReference>
<dbReference type="GO" id="GO:0005315">
    <property type="term" value="F:phosphate transmembrane transporter activity"/>
    <property type="evidence" value="ECO:0007669"/>
    <property type="project" value="InterPro"/>
</dbReference>
<evidence type="ECO:0000313" key="13">
    <source>
        <dbReference type="Proteomes" id="UP001172911"/>
    </source>
</evidence>
<evidence type="ECO:0000256" key="7">
    <source>
        <dbReference type="ARBA" id="ARBA00022989"/>
    </source>
</evidence>
<feature type="transmembrane region" description="Helical" evidence="9">
    <location>
        <begin position="164"/>
        <end position="182"/>
    </location>
</feature>